<gene>
    <name evidence="2" type="ORF">UFOVP49_165</name>
</gene>
<keyword evidence="1" id="KW-0175">Coiled coil</keyword>
<organism evidence="2">
    <name type="scientific">uncultured Caudovirales phage</name>
    <dbReference type="NCBI Taxonomy" id="2100421"/>
    <lineage>
        <taxon>Viruses</taxon>
        <taxon>Duplodnaviria</taxon>
        <taxon>Heunggongvirae</taxon>
        <taxon>Uroviricota</taxon>
        <taxon>Caudoviricetes</taxon>
        <taxon>Peduoviridae</taxon>
        <taxon>Maltschvirus</taxon>
        <taxon>Maltschvirus maltsch</taxon>
    </lineage>
</organism>
<feature type="coiled-coil region" evidence="1">
    <location>
        <begin position="29"/>
        <end position="75"/>
    </location>
</feature>
<dbReference type="EMBL" id="LR796178">
    <property type="protein sequence ID" value="CAB4124327.1"/>
    <property type="molecule type" value="Genomic_DNA"/>
</dbReference>
<accession>A0A6J5KTU1</accession>
<name>A0A6J5KTU1_9CAUD</name>
<evidence type="ECO:0000256" key="1">
    <source>
        <dbReference type="SAM" id="Coils"/>
    </source>
</evidence>
<reference evidence="2" key="1">
    <citation type="submission" date="2020-04" db="EMBL/GenBank/DDBJ databases">
        <authorList>
            <person name="Chiriac C."/>
            <person name="Salcher M."/>
            <person name="Ghai R."/>
            <person name="Kavagutti S V."/>
        </authorList>
    </citation>
    <scope>NUCLEOTIDE SEQUENCE</scope>
</reference>
<sequence>MTDITEKNRSAAASIRRTPMPISEVIPLLTESNDTIEKLRGEVASLKAALKTEEALSFRNQVAQLEAELSAEREACVKLVYGHCESDNAAQRIVDAIRARGKNE</sequence>
<proteinExistence type="predicted"/>
<evidence type="ECO:0000313" key="2">
    <source>
        <dbReference type="EMBL" id="CAB4124327.1"/>
    </source>
</evidence>
<protein>
    <submittedName>
        <fullName evidence="2">Uncharacterized protein</fullName>
    </submittedName>
</protein>